<accession>A0A4E0RA96</accession>
<organism evidence="2 3">
    <name type="scientific">Fasciola hepatica</name>
    <name type="common">Liver fluke</name>
    <dbReference type="NCBI Taxonomy" id="6192"/>
    <lineage>
        <taxon>Eukaryota</taxon>
        <taxon>Metazoa</taxon>
        <taxon>Spiralia</taxon>
        <taxon>Lophotrochozoa</taxon>
        <taxon>Platyhelminthes</taxon>
        <taxon>Trematoda</taxon>
        <taxon>Digenea</taxon>
        <taxon>Plagiorchiida</taxon>
        <taxon>Echinostomata</taxon>
        <taxon>Echinostomatoidea</taxon>
        <taxon>Fasciolidae</taxon>
        <taxon>Fasciola</taxon>
    </lineage>
</organism>
<dbReference type="Proteomes" id="UP000230066">
    <property type="component" value="Unassembled WGS sequence"/>
</dbReference>
<evidence type="ECO:0000256" key="1">
    <source>
        <dbReference type="SAM" id="MobiDB-lite"/>
    </source>
</evidence>
<proteinExistence type="predicted"/>
<dbReference type="AlphaFoldDB" id="A0A4E0RA96"/>
<feature type="compositionally biased region" description="Acidic residues" evidence="1">
    <location>
        <begin position="1"/>
        <end position="18"/>
    </location>
</feature>
<gene>
    <name evidence="2" type="ORF">D915_005641</name>
</gene>
<name>A0A4E0RA96_FASHE</name>
<reference evidence="2" key="1">
    <citation type="submission" date="2019-03" db="EMBL/GenBank/DDBJ databases">
        <title>Improved annotation for the trematode Fasciola hepatica.</title>
        <authorList>
            <person name="Choi Y.-J."/>
            <person name="Martin J."/>
            <person name="Mitreva M."/>
        </authorList>
    </citation>
    <scope>NUCLEOTIDE SEQUENCE [LARGE SCALE GENOMIC DNA]</scope>
</reference>
<protein>
    <submittedName>
        <fullName evidence="2">Uncharacterized protein</fullName>
    </submittedName>
</protein>
<feature type="region of interest" description="Disordered" evidence="1">
    <location>
        <begin position="1"/>
        <end position="22"/>
    </location>
</feature>
<evidence type="ECO:0000313" key="3">
    <source>
        <dbReference type="Proteomes" id="UP000230066"/>
    </source>
</evidence>
<sequence length="99" mass="11060">MKANDDDDDDDDDDDGGDNECGSFMFSHDHLGIVGLHDQQLIKSHPLPRDETGVAATVMEQVVTNHCVVYQTDLTDDQMEPGVIRRKSIPVRTIDLTFM</sequence>
<evidence type="ECO:0000313" key="2">
    <source>
        <dbReference type="EMBL" id="THD23625.1"/>
    </source>
</evidence>
<comment type="caution">
    <text evidence="2">The sequence shown here is derived from an EMBL/GenBank/DDBJ whole genome shotgun (WGS) entry which is preliminary data.</text>
</comment>
<keyword evidence="3" id="KW-1185">Reference proteome</keyword>
<dbReference type="EMBL" id="JXXN02002039">
    <property type="protein sequence ID" value="THD23625.1"/>
    <property type="molecule type" value="Genomic_DNA"/>
</dbReference>